<name>A0A509EDQ8_9HYPH</name>
<reference evidence="2 3" key="1">
    <citation type="submission" date="2019-06" db="EMBL/GenBank/DDBJ databases">
        <authorList>
            <person name="Rodrigo-Torres L."/>
            <person name="Arahal R. D."/>
            <person name="Lucena T."/>
        </authorList>
    </citation>
    <scope>NUCLEOTIDE SEQUENCE [LARGE SCALE GENOMIC DNA]</scope>
    <source>
        <strain evidence="2 3">SB0023/3</strain>
    </source>
</reference>
<proteinExistence type="predicted"/>
<gene>
    <name evidence="2" type="ORF">MET9862_01911</name>
</gene>
<protein>
    <submittedName>
        <fullName evidence="2">Uncharacterized protein</fullName>
    </submittedName>
</protein>
<keyword evidence="3" id="KW-1185">Reference proteome</keyword>
<accession>A0A509EDQ8</accession>
<evidence type="ECO:0000313" key="3">
    <source>
        <dbReference type="Proteomes" id="UP000410984"/>
    </source>
</evidence>
<evidence type="ECO:0000313" key="2">
    <source>
        <dbReference type="EMBL" id="VUD71333.1"/>
    </source>
</evidence>
<organism evidence="2 3">
    <name type="scientific">Methylobacterium symbioticum</name>
    <dbReference type="NCBI Taxonomy" id="2584084"/>
    <lineage>
        <taxon>Bacteria</taxon>
        <taxon>Pseudomonadati</taxon>
        <taxon>Pseudomonadota</taxon>
        <taxon>Alphaproteobacteria</taxon>
        <taxon>Hyphomicrobiales</taxon>
        <taxon>Methylobacteriaceae</taxon>
        <taxon>Methylobacterium</taxon>
    </lineage>
</organism>
<feature type="compositionally biased region" description="Basic and acidic residues" evidence="1">
    <location>
        <begin position="73"/>
        <end position="85"/>
    </location>
</feature>
<sequence>MIRIVKHVIVETGAESDRHLERIEAAIRARFPEATTEVVQGLLDEDRVVEARLPLRQLADWRAERARLLRTDREIEVEAETRPETDGDPSSDV</sequence>
<evidence type="ECO:0000256" key="1">
    <source>
        <dbReference type="SAM" id="MobiDB-lite"/>
    </source>
</evidence>
<dbReference type="RefSeq" id="WP_142582765.1">
    <property type="nucleotide sequence ID" value="NZ_CABFPH010000020.1"/>
</dbReference>
<dbReference type="AlphaFoldDB" id="A0A509EDQ8"/>
<dbReference type="Proteomes" id="UP000410984">
    <property type="component" value="Unassembled WGS sequence"/>
</dbReference>
<dbReference type="EMBL" id="CABFPH010000020">
    <property type="protein sequence ID" value="VUD71333.1"/>
    <property type="molecule type" value="Genomic_DNA"/>
</dbReference>
<feature type="region of interest" description="Disordered" evidence="1">
    <location>
        <begin position="73"/>
        <end position="93"/>
    </location>
</feature>
<dbReference type="OrthoDB" id="7997229at2"/>